<organism evidence="2 3">
    <name type="scientific">Breznakia blatticola</name>
    <dbReference type="NCBI Taxonomy" id="1754012"/>
    <lineage>
        <taxon>Bacteria</taxon>
        <taxon>Bacillati</taxon>
        <taxon>Bacillota</taxon>
        <taxon>Erysipelotrichia</taxon>
        <taxon>Erysipelotrichales</taxon>
        <taxon>Erysipelotrichaceae</taxon>
        <taxon>Breznakia</taxon>
    </lineage>
</organism>
<dbReference type="GO" id="GO:0003677">
    <property type="term" value="F:DNA binding"/>
    <property type="evidence" value="ECO:0007669"/>
    <property type="project" value="UniProtKB-KW"/>
</dbReference>
<dbReference type="Proteomes" id="UP000294743">
    <property type="component" value="Unassembled WGS sequence"/>
</dbReference>
<dbReference type="AlphaFoldDB" id="A0A4R8A461"/>
<keyword evidence="2" id="KW-0238">DNA-binding</keyword>
<protein>
    <submittedName>
        <fullName evidence="2">DNA-binding MarR family transcriptional regulator</fullName>
    </submittedName>
</protein>
<keyword evidence="3" id="KW-1185">Reference proteome</keyword>
<evidence type="ECO:0000313" key="2">
    <source>
        <dbReference type="EMBL" id="TDW25095.1"/>
    </source>
</evidence>
<dbReference type="Pfam" id="PF12802">
    <property type="entry name" value="MarR_2"/>
    <property type="match status" value="1"/>
</dbReference>
<name>A0A4R8A461_9FIRM</name>
<evidence type="ECO:0000313" key="3">
    <source>
        <dbReference type="Proteomes" id="UP000294743"/>
    </source>
</evidence>
<dbReference type="Gene3D" id="1.10.10.10">
    <property type="entry name" value="Winged helix-like DNA-binding domain superfamily/Winged helix DNA-binding domain"/>
    <property type="match status" value="1"/>
</dbReference>
<dbReference type="InterPro" id="IPR036390">
    <property type="entry name" value="WH_DNA-bd_sf"/>
</dbReference>
<reference evidence="2 3" key="1">
    <citation type="submission" date="2019-03" db="EMBL/GenBank/DDBJ databases">
        <title>Genomic Encyclopedia of Type Strains, Phase IV (KMG-IV): sequencing the most valuable type-strain genomes for metagenomic binning, comparative biology and taxonomic classification.</title>
        <authorList>
            <person name="Goeker M."/>
        </authorList>
    </citation>
    <scope>NUCLEOTIDE SEQUENCE [LARGE SCALE GENOMIC DNA]</scope>
    <source>
        <strain evidence="2 3">DSM 28867</strain>
    </source>
</reference>
<dbReference type="InterPro" id="IPR000835">
    <property type="entry name" value="HTH_MarR-typ"/>
</dbReference>
<dbReference type="InterPro" id="IPR036388">
    <property type="entry name" value="WH-like_DNA-bd_sf"/>
</dbReference>
<proteinExistence type="predicted"/>
<sequence length="162" mass="18661">MDTVDIQTLINEYEGDRVKEIRGVFSSISILQNRLQTIFDKSDTQITLKQFMVLAMIRHAKHAPSYTQLGELLGSSRQNIKKLVTLLEKNGFVEVKPGKGNMVSIHLTDVASSYFGKVYDEHSIILERIFSVYSDEEIHTFYLLITKLYDGVKQEENRMNQK</sequence>
<dbReference type="GO" id="GO:0003700">
    <property type="term" value="F:DNA-binding transcription factor activity"/>
    <property type="evidence" value="ECO:0007669"/>
    <property type="project" value="InterPro"/>
</dbReference>
<accession>A0A4R8A461</accession>
<dbReference type="SMART" id="SM00347">
    <property type="entry name" value="HTH_MARR"/>
    <property type="match status" value="1"/>
</dbReference>
<feature type="domain" description="HTH marR-type" evidence="1">
    <location>
        <begin position="39"/>
        <end position="138"/>
    </location>
</feature>
<gene>
    <name evidence="2" type="ORF">EDD63_10636</name>
</gene>
<comment type="caution">
    <text evidence="2">The sequence shown here is derived from an EMBL/GenBank/DDBJ whole genome shotgun (WGS) entry which is preliminary data.</text>
</comment>
<evidence type="ECO:0000259" key="1">
    <source>
        <dbReference type="SMART" id="SM00347"/>
    </source>
</evidence>
<dbReference type="EMBL" id="SODD01000006">
    <property type="protein sequence ID" value="TDW25095.1"/>
    <property type="molecule type" value="Genomic_DNA"/>
</dbReference>
<dbReference type="SUPFAM" id="SSF46785">
    <property type="entry name" value="Winged helix' DNA-binding domain"/>
    <property type="match status" value="1"/>
</dbReference>